<feature type="transmembrane region" description="Helical" evidence="7">
    <location>
        <begin position="176"/>
        <end position="196"/>
    </location>
</feature>
<comment type="subcellular location">
    <subcellularLocation>
        <location evidence="1">Cell membrane</location>
        <topology evidence="1">Multi-pass membrane protein</topology>
    </subcellularLocation>
</comment>
<evidence type="ECO:0000313" key="10">
    <source>
        <dbReference type="Proteomes" id="UP001139263"/>
    </source>
</evidence>
<feature type="transmembrane region" description="Helical" evidence="7">
    <location>
        <begin position="244"/>
        <end position="263"/>
    </location>
</feature>
<evidence type="ECO:0000256" key="3">
    <source>
        <dbReference type="ARBA" id="ARBA00022475"/>
    </source>
</evidence>
<evidence type="ECO:0000256" key="5">
    <source>
        <dbReference type="ARBA" id="ARBA00022989"/>
    </source>
</evidence>
<feature type="transmembrane region" description="Helical" evidence="7">
    <location>
        <begin position="9"/>
        <end position="29"/>
    </location>
</feature>
<dbReference type="Pfam" id="PF00892">
    <property type="entry name" value="EamA"/>
    <property type="match status" value="2"/>
</dbReference>
<name>A0A9X1V7R0_9BACL</name>
<keyword evidence="4 7" id="KW-0812">Transmembrane</keyword>
<keyword evidence="6 7" id="KW-0472">Membrane</keyword>
<dbReference type="PANTHER" id="PTHR42920:SF5">
    <property type="entry name" value="EAMA DOMAIN-CONTAINING PROTEIN"/>
    <property type="match status" value="1"/>
</dbReference>
<keyword evidence="3" id="KW-1003">Cell membrane</keyword>
<evidence type="ECO:0000256" key="6">
    <source>
        <dbReference type="ARBA" id="ARBA00023136"/>
    </source>
</evidence>
<dbReference type="Proteomes" id="UP001139263">
    <property type="component" value="Unassembled WGS sequence"/>
</dbReference>
<dbReference type="AlphaFoldDB" id="A0A9X1V7R0"/>
<keyword evidence="5 7" id="KW-1133">Transmembrane helix</keyword>
<evidence type="ECO:0000256" key="4">
    <source>
        <dbReference type="ARBA" id="ARBA00022692"/>
    </source>
</evidence>
<feature type="domain" description="EamA" evidence="8">
    <location>
        <begin position="8"/>
        <end position="139"/>
    </location>
</feature>
<evidence type="ECO:0000256" key="2">
    <source>
        <dbReference type="ARBA" id="ARBA00007362"/>
    </source>
</evidence>
<evidence type="ECO:0000313" key="9">
    <source>
        <dbReference type="EMBL" id="MCI0183211.1"/>
    </source>
</evidence>
<feature type="transmembrane region" description="Helical" evidence="7">
    <location>
        <begin position="35"/>
        <end position="56"/>
    </location>
</feature>
<feature type="domain" description="EamA" evidence="8">
    <location>
        <begin position="149"/>
        <end position="286"/>
    </location>
</feature>
<evidence type="ECO:0000256" key="7">
    <source>
        <dbReference type="SAM" id="Phobius"/>
    </source>
</evidence>
<feature type="transmembrane region" description="Helical" evidence="7">
    <location>
        <begin position="208"/>
        <end position="232"/>
    </location>
</feature>
<dbReference type="InterPro" id="IPR000620">
    <property type="entry name" value="EamA_dom"/>
</dbReference>
<sequence>MVKRYMADSVLLLITFVWGTTFVLVQHAIRMIPVFSFLAIRFCIAGALLLVISLLYKPWRKAYTRRLLLAGFLIGTWLFSGYAFQTLGLLYVSPATAGFITGLSVVLVPLFSIVLLKRKPSKFAWIGVLMATIGLFLLAFGQSNHLNGGDLLELLCAVSFAMQIITVGKHAPKYPALPLAAIQIVTVGILSVLVLLATHSPIATSNEVLLAPTVQIALWVCILFATVIAYFAQTAFQKFTTPTRTALIFSMEPVFAALAAYLWTKQRLGQSELVGCGLILLGMLVTEFGGQDHTMTSTSSETI</sequence>
<dbReference type="InterPro" id="IPR037185">
    <property type="entry name" value="EmrE-like"/>
</dbReference>
<dbReference type="InterPro" id="IPR051258">
    <property type="entry name" value="Diverse_Substrate_Transporter"/>
</dbReference>
<accession>A0A9X1V7R0</accession>
<organism evidence="9 10">
    <name type="scientific">Sulfoacidibacillus ferrooxidans</name>
    <dbReference type="NCBI Taxonomy" id="2005001"/>
    <lineage>
        <taxon>Bacteria</taxon>
        <taxon>Bacillati</taxon>
        <taxon>Bacillota</taxon>
        <taxon>Bacilli</taxon>
        <taxon>Bacillales</taxon>
        <taxon>Alicyclobacillaceae</taxon>
        <taxon>Sulfoacidibacillus</taxon>
    </lineage>
</organism>
<evidence type="ECO:0000259" key="8">
    <source>
        <dbReference type="Pfam" id="PF00892"/>
    </source>
</evidence>
<dbReference type="SUPFAM" id="SSF103481">
    <property type="entry name" value="Multidrug resistance efflux transporter EmrE"/>
    <property type="match status" value="2"/>
</dbReference>
<feature type="transmembrane region" description="Helical" evidence="7">
    <location>
        <begin position="97"/>
        <end position="116"/>
    </location>
</feature>
<feature type="transmembrane region" description="Helical" evidence="7">
    <location>
        <begin position="123"/>
        <end position="141"/>
    </location>
</feature>
<protein>
    <recommendedName>
        <fullName evidence="8">EamA domain-containing protein</fullName>
    </recommendedName>
</protein>
<keyword evidence="10" id="KW-1185">Reference proteome</keyword>
<feature type="transmembrane region" description="Helical" evidence="7">
    <location>
        <begin position="68"/>
        <end position="91"/>
    </location>
</feature>
<dbReference type="Gene3D" id="1.10.3730.20">
    <property type="match status" value="1"/>
</dbReference>
<dbReference type="GO" id="GO:0005886">
    <property type="term" value="C:plasma membrane"/>
    <property type="evidence" value="ECO:0007669"/>
    <property type="project" value="UniProtKB-SubCell"/>
</dbReference>
<evidence type="ECO:0000256" key="1">
    <source>
        <dbReference type="ARBA" id="ARBA00004651"/>
    </source>
</evidence>
<gene>
    <name evidence="9" type="ORF">MM817_01481</name>
</gene>
<dbReference type="EMBL" id="JALBUF010000003">
    <property type="protein sequence ID" value="MCI0183211.1"/>
    <property type="molecule type" value="Genomic_DNA"/>
</dbReference>
<comment type="similarity">
    <text evidence="2">Belongs to the EamA transporter family.</text>
</comment>
<reference evidence="9" key="1">
    <citation type="submission" date="2022-03" db="EMBL/GenBank/DDBJ databases">
        <title>Draft Genome Sequence of Firmicute Strain S0AB, a Heterotrophic Iron/Sulfur-Oxidizing Extreme Acidophile.</title>
        <authorList>
            <person name="Vergara E."/>
            <person name="Pakostova E."/>
            <person name="Johnson D.B."/>
            <person name="Holmes D.S."/>
        </authorList>
    </citation>
    <scope>NUCLEOTIDE SEQUENCE</scope>
    <source>
        <strain evidence="9">S0AB</strain>
    </source>
</reference>
<dbReference type="PANTHER" id="PTHR42920">
    <property type="entry name" value="OS03G0707200 PROTEIN-RELATED"/>
    <property type="match status" value="1"/>
</dbReference>
<dbReference type="RefSeq" id="WP_241713170.1">
    <property type="nucleotide sequence ID" value="NZ_JALBUF010000003.1"/>
</dbReference>
<comment type="caution">
    <text evidence="9">The sequence shown here is derived from an EMBL/GenBank/DDBJ whole genome shotgun (WGS) entry which is preliminary data.</text>
</comment>
<proteinExistence type="inferred from homology"/>